<proteinExistence type="predicted"/>
<protein>
    <submittedName>
        <fullName evidence="2">Uncharacterized protein</fullName>
    </submittedName>
</protein>
<dbReference type="Proteomes" id="UP000007306">
    <property type="component" value="Unassembled WGS sequence"/>
</dbReference>
<keyword evidence="3" id="KW-1185">Reference proteome</keyword>
<feature type="region of interest" description="Disordered" evidence="1">
    <location>
        <begin position="84"/>
        <end position="121"/>
    </location>
</feature>
<dbReference type="EnsemblPlants" id="ORGLA07G0261800.1">
    <property type="protein sequence ID" value="ORGLA07G0261800.1"/>
    <property type="gene ID" value="ORGLA07G0261800"/>
</dbReference>
<dbReference type="Gramene" id="ORGLA07G0261800.1">
    <property type="protein sequence ID" value="ORGLA07G0261800.1"/>
    <property type="gene ID" value="ORGLA07G0261800"/>
</dbReference>
<feature type="region of interest" description="Disordered" evidence="1">
    <location>
        <begin position="1"/>
        <end position="21"/>
    </location>
</feature>
<dbReference type="AlphaFoldDB" id="I1QES6"/>
<dbReference type="eggNOG" id="KOG1253">
    <property type="taxonomic scope" value="Eukaryota"/>
</dbReference>
<sequence>VKNHPVKEQPHDSVGTAILSKSPKLEANFSRAAAALSRAQAKKVKRFLPNPERHWGPKIRAGRKITSKHASLLGPDVVNRVINGAASTEDEKVAEPNNPTTETGGDATNEEDEPSTKRQKKRRCWIGNRTLIVTEPEHVSLSPLNSSMFVMLHFS</sequence>
<evidence type="ECO:0000313" key="3">
    <source>
        <dbReference type="Proteomes" id="UP000007306"/>
    </source>
</evidence>
<reference evidence="3" key="2">
    <citation type="submission" date="2018-04" db="EMBL/GenBank/DDBJ databases">
        <title>OglaRS2 (Oryza glaberrima Reference Sequence Version 2).</title>
        <authorList>
            <person name="Zhang J."/>
            <person name="Kudrna D."/>
            <person name="Lee S."/>
            <person name="Talag J."/>
            <person name="Rajasekar S."/>
            <person name="Wing R.A."/>
        </authorList>
    </citation>
    <scope>NUCLEOTIDE SEQUENCE [LARGE SCALE GENOMIC DNA]</scope>
    <source>
        <strain evidence="3">cv. IRGC 96717</strain>
    </source>
</reference>
<dbReference type="HOGENOM" id="CLU_1700032_0_0_1"/>
<accession>I1QES6</accession>
<dbReference type="STRING" id="4538.I1QES6"/>
<name>I1QES6_ORYGL</name>
<organism evidence="2 3">
    <name type="scientific">Oryza glaberrima</name>
    <name type="common">African rice</name>
    <dbReference type="NCBI Taxonomy" id="4538"/>
    <lineage>
        <taxon>Eukaryota</taxon>
        <taxon>Viridiplantae</taxon>
        <taxon>Streptophyta</taxon>
        <taxon>Embryophyta</taxon>
        <taxon>Tracheophyta</taxon>
        <taxon>Spermatophyta</taxon>
        <taxon>Magnoliopsida</taxon>
        <taxon>Liliopsida</taxon>
        <taxon>Poales</taxon>
        <taxon>Poaceae</taxon>
        <taxon>BOP clade</taxon>
        <taxon>Oryzoideae</taxon>
        <taxon>Oryzeae</taxon>
        <taxon>Oryzinae</taxon>
        <taxon>Oryza</taxon>
    </lineage>
</organism>
<feature type="compositionally biased region" description="Basic and acidic residues" evidence="1">
    <location>
        <begin position="1"/>
        <end position="11"/>
    </location>
</feature>
<evidence type="ECO:0000256" key="1">
    <source>
        <dbReference type="SAM" id="MobiDB-lite"/>
    </source>
</evidence>
<evidence type="ECO:0000313" key="2">
    <source>
        <dbReference type="EnsemblPlants" id="ORGLA07G0261800.1"/>
    </source>
</evidence>
<reference evidence="2" key="1">
    <citation type="submission" date="2015-06" db="UniProtKB">
        <authorList>
            <consortium name="EnsemblPlants"/>
        </authorList>
    </citation>
    <scope>IDENTIFICATION</scope>
</reference>